<dbReference type="InterPro" id="IPR001851">
    <property type="entry name" value="ABC_transp_permease"/>
</dbReference>
<feature type="transmembrane region" description="Helical" evidence="6">
    <location>
        <begin position="116"/>
        <end position="134"/>
    </location>
</feature>
<feature type="transmembrane region" description="Helical" evidence="6">
    <location>
        <begin position="93"/>
        <end position="110"/>
    </location>
</feature>
<keyword evidence="4 6" id="KW-1133">Transmembrane helix</keyword>
<dbReference type="Pfam" id="PF11862">
    <property type="entry name" value="DUF3382"/>
    <property type="match status" value="1"/>
</dbReference>
<evidence type="ECO:0000313" key="8">
    <source>
        <dbReference type="EMBL" id="RWU22471.1"/>
    </source>
</evidence>
<comment type="caution">
    <text evidence="8">The sequence shown here is derived from an EMBL/GenBank/DDBJ whole genome shotgun (WGS) entry which is preliminary data.</text>
</comment>
<feature type="transmembrane region" description="Helical" evidence="6">
    <location>
        <begin position="193"/>
        <end position="211"/>
    </location>
</feature>
<dbReference type="AlphaFoldDB" id="A0A443ZSQ5"/>
<comment type="subcellular location">
    <subcellularLocation>
        <location evidence="1">Cell inner membrane</location>
        <topology evidence="1">Multi-pass membrane protein</topology>
    </subcellularLocation>
</comment>
<organism evidence="8 9">
    <name type="scientific">Pseudomonas alkylphenolica</name>
    <dbReference type="NCBI Taxonomy" id="237609"/>
    <lineage>
        <taxon>Bacteria</taxon>
        <taxon>Pseudomonadati</taxon>
        <taxon>Pseudomonadota</taxon>
        <taxon>Gammaproteobacteria</taxon>
        <taxon>Pseudomonadales</taxon>
        <taxon>Pseudomonadaceae</taxon>
        <taxon>Pseudomonas</taxon>
    </lineage>
</organism>
<dbReference type="GO" id="GO:0005886">
    <property type="term" value="C:plasma membrane"/>
    <property type="evidence" value="ECO:0007669"/>
    <property type="project" value="UniProtKB-SubCell"/>
</dbReference>
<proteinExistence type="predicted"/>
<keyword evidence="5 6" id="KW-0472">Membrane</keyword>
<evidence type="ECO:0000256" key="2">
    <source>
        <dbReference type="ARBA" id="ARBA00022475"/>
    </source>
</evidence>
<dbReference type="EMBL" id="QJRG01000044">
    <property type="protein sequence ID" value="RWU22471.1"/>
    <property type="molecule type" value="Genomic_DNA"/>
</dbReference>
<keyword evidence="3 6" id="KW-0812">Transmembrane</keyword>
<dbReference type="Proteomes" id="UP000288983">
    <property type="component" value="Unassembled WGS sequence"/>
</dbReference>
<dbReference type="InterPro" id="IPR021807">
    <property type="entry name" value="LivHM_N"/>
</dbReference>
<feature type="transmembrane region" description="Helical" evidence="6">
    <location>
        <begin position="139"/>
        <end position="158"/>
    </location>
</feature>
<gene>
    <name evidence="8" type="primary">livM</name>
    <name evidence="8" type="ORF">DM813_14955</name>
</gene>
<dbReference type="NCBIfam" id="NF008450">
    <property type="entry name" value="PRK11301.1"/>
    <property type="match status" value="1"/>
</dbReference>
<evidence type="ECO:0000256" key="1">
    <source>
        <dbReference type="ARBA" id="ARBA00004429"/>
    </source>
</evidence>
<evidence type="ECO:0000256" key="4">
    <source>
        <dbReference type="ARBA" id="ARBA00022989"/>
    </source>
</evidence>
<feature type="transmembrane region" description="Helical" evidence="6">
    <location>
        <begin position="40"/>
        <end position="60"/>
    </location>
</feature>
<dbReference type="InterPro" id="IPR043428">
    <property type="entry name" value="LivM-like"/>
</dbReference>
<feature type="transmembrane region" description="Helical" evidence="6">
    <location>
        <begin position="350"/>
        <end position="376"/>
    </location>
</feature>
<protein>
    <submittedName>
        <fullName evidence="8">High-affinity branched-chain amino acid ABC transporter permease LivM</fullName>
    </submittedName>
</protein>
<evidence type="ECO:0000256" key="3">
    <source>
        <dbReference type="ARBA" id="ARBA00022692"/>
    </source>
</evidence>
<evidence type="ECO:0000256" key="6">
    <source>
        <dbReference type="SAM" id="Phobius"/>
    </source>
</evidence>
<dbReference type="OrthoDB" id="9814461at2"/>
<dbReference type="STRING" id="237609.PSAKL28_12120"/>
<feature type="transmembrane region" description="Helical" evidence="6">
    <location>
        <begin position="263"/>
        <end position="284"/>
    </location>
</feature>
<dbReference type="Pfam" id="PF02653">
    <property type="entry name" value="BPD_transp_2"/>
    <property type="match status" value="1"/>
</dbReference>
<evidence type="ECO:0000256" key="5">
    <source>
        <dbReference type="ARBA" id="ARBA00023136"/>
    </source>
</evidence>
<keyword evidence="2" id="KW-1003">Cell membrane</keyword>
<dbReference type="PANTHER" id="PTHR30482">
    <property type="entry name" value="HIGH-AFFINITY BRANCHED-CHAIN AMINO ACID TRANSPORT SYSTEM PERMEASE"/>
    <property type="match status" value="1"/>
</dbReference>
<dbReference type="PANTHER" id="PTHR30482:SF20">
    <property type="entry name" value="HIGH-AFFINITY BRANCHED-CHAIN AMINO ACID TRANSPORT SYSTEM PERMEASE PROTEIN LIVM"/>
    <property type="match status" value="1"/>
</dbReference>
<dbReference type="GO" id="GO:0015658">
    <property type="term" value="F:branched-chain amino acid transmembrane transporter activity"/>
    <property type="evidence" value="ECO:0007669"/>
    <property type="project" value="InterPro"/>
</dbReference>
<feature type="transmembrane region" description="Helical" evidence="6">
    <location>
        <begin position="305"/>
        <end position="330"/>
    </location>
</feature>
<dbReference type="RefSeq" id="WP_128324135.1">
    <property type="nucleotide sequence ID" value="NZ_JADUCM010000047.1"/>
</dbReference>
<reference evidence="8 9" key="1">
    <citation type="submission" date="2018-06" db="EMBL/GenBank/DDBJ databases">
        <title>Bacteria isolated from soil of Wuhan.</title>
        <authorList>
            <person name="Wei X."/>
            <person name="Chunhua H."/>
        </authorList>
    </citation>
    <scope>NUCLEOTIDE SEQUENCE [LARGE SCALE GENOMIC DNA]</scope>
    <source>
        <strain evidence="9">xwS2</strain>
    </source>
</reference>
<accession>A0A443ZSQ5</accession>
<evidence type="ECO:0000259" key="7">
    <source>
        <dbReference type="Pfam" id="PF11862"/>
    </source>
</evidence>
<feature type="domain" description="High-affinity branched-chain amino acid transport system permease LivHM N-terminal" evidence="7">
    <location>
        <begin position="3"/>
        <end position="105"/>
    </location>
</feature>
<sequence>MNKHLKQAFFAALLVWAVAFPVLGLKLSIDGINLIVHSQGPFTLTVIALCSVLMFLRVLFDKQWSAMMKSAPKGSLVSPKVSNFLTLPRTQRYIILGLIVAALIWPFFGSRGAVDIATLILIYVLLGLGLNIVVGLAGLLDLGYVGFYAVGAYSYALLSHYFGLSFWICLPIAGMMAATFGFLLGFPVLRLRGDYLAIVTLGFGEIIRLFLRNLTGLTGGPNGISNIEKPTFFGLTFERKAAEGMQTFHEFFGLQYNSINKVIFLYLVALLLALLALFVINRLLRMPIGRAWEALREDEIACRALGLNPTVIKLSAFTLGACFAGFAGSFFAARQGLVTPESFTFIESAIILAIVVLGGMGSQLGVILAAIVMILLPELMREFSEYRMLMFGALMVLMMIWRPQGLLPMQRPHMELRR</sequence>
<evidence type="ECO:0000313" key="9">
    <source>
        <dbReference type="Proteomes" id="UP000288983"/>
    </source>
</evidence>
<feature type="transmembrane region" description="Helical" evidence="6">
    <location>
        <begin position="388"/>
        <end position="404"/>
    </location>
</feature>
<dbReference type="CDD" id="cd06581">
    <property type="entry name" value="TM_PBP1_LivM_like"/>
    <property type="match status" value="1"/>
</dbReference>
<name>A0A443ZSQ5_9PSED</name>
<feature type="transmembrane region" description="Helical" evidence="6">
    <location>
        <begin position="164"/>
        <end position="186"/>
    </location>
</feature>